<comment type="caution">
    <text evidence="2">The sequence shown here is derived from an EMBL/GenBank/DDBJ whole genome shotgun (WGS) entry which is preliminary data.</text>
</comment>
<dbReference type="EMBL" id="CAICTM010000723">
    <property type="protein sequence ID" value="CAB9515569.1"/>
    <property type="molecule type" value="Genomic_DNA"/>
</dbReference>
<reference evidence="2" key="1">
    <citation type="submission" date="2020-06" db="EMBL/GenBank/DDBJ databases">
        <authorList>
            <consortium name="Plant Systems Biology data submission"/>
        </authorList>
    </citation>
    <scope>NUCLEOTIDE SEQUENCE</scope>
    <source>
        <strain evidence="2">D6</strain>
    </source>
</reference>
<organism evidence="2 3">
    <name type="scientific">Seminavis robusta</name>
    <dbReference type="NCBI Taxonomy" id="568900"/>
    <lineage>
        <taxon>Eukaryota</taxon>
        <taxon>Sar</taxon>
        <taxon>Stramenopiles</taxon>
        <taxon>Ochrophyta</taxon>
        <taxon>Bacillariophyta</taxon>
        <taxon>Bacillariophyceae</taxon>
        <taxon>Bacillariophycidae</taxon>
        <taxon>Naviculales</taxon>
        <taxon>Naviculaceae</taxon>
        <taxon>Seminavis</taxon>
    </lineage>
</organism>
<sequence length="428" mass="49314">MEVATQQNSRKRKPECEDRDFSLTQSDIEQEHFGILVENKRAPEHLIPKLRDIVSDSELKSFADNHATLNKPSLKHEIAWWKEELESATTPQERKKAENELYNKQWSLEHRLLLAREERCLEHPMLIEFFAFLQKRKFPWQWDVGIFVGVNEFRIINVEEDYIKKLLTKEAMNSRKYRSGAQIQPSNSDFIVDMEETSYSHIMKSSVGRKFILIEQSGRKTSISYRWAKIQVPKDVVKEAEKTPGKPILLPACSHAVVEGNNNIPSVGHVAEAETFVGLVTKDKSIYGMQKKKQKAQFKKLLHDTLLGWKKNAKGDPKFSSVKIRSQIKNYDPLQNNDDKSKNPIVAEIWGKRHNIRKKGKVENVALNHIVCFVGDLVYDPNWKEALPLSQESLNCICKALSPDGRNFTAASYGGTFWHWEIDLCLAV</sequence>
<protein>
    <submittedName>
        <fullName evidence="2">Uncharacterized protein</fullName>
    </submittedName>
</protein>
<feature type="region of interest" description="Disordered" evidence="1">
    <location>
        <begin position="1"/>
        <end position="20"/>
    </location>
</feature>
<evidence type="ECO:0000313" key="3">
    <source>
        <dbReference type="Proteomes" id="UP001153069"/>
    </source>
</evidence>
<evidence type="ECO:0000256" key="1">
    <source>
        <dbReference type="SAM" id="MobiDB-lite"/>
    </source>
</evidence>
<accession>A0A9N8EBX3</accession>
<keyword evidence="3" id="KW-1185">Reference proteome</keyword>
<dbReference type="Proteomes" id="UP001153069">
    <property type="component" value="Unassembled WGS sequence"/>
</dbReference>
<gene>
    <name evidence="2" type="ORF">SEMRO_724_G193160.1</name>
</gene>
<proteinExistence type="predicted"/>
<dbReference type="AlphaFoldDB" id="A0A9N8EBX3"/>
<evidence type="ECO:0000313" key="2">
    <source>
        <dbReference type="EMBL" id="CAB9515569.1"/>
    </source>
</evidence>
<name>A0A9N8EBX3_9STRA</name>